<evidence type="ECO:0000256" key="3">
    <source>
        <dbReference type="ARBA" id="ARBA00022475"/>
    </source>
</evidence>
<comment type="caution">
    <text evidence="9">The sequence shown here is derived from an EMBL/GenBank/DDBJ whole genome shotgun (WGS) entry which is preliminary data.</text>
</comment>
<dbReference type="Pfam" id="PF01757">
    <property type="entry name" value="Acyl_transf_3"/>
    <property type="match status" value="1"/>
</dbReference>
<dbReference type="PANTHER" id="PTHR40074:SF2">
    <property type="entry name" value="O-ACETYLTRANSFERASE WECH"/>
    <property type="match status" value="1"/>
</dbReference>
<keyword evidence="9" id="KW-0012">Acyltransferase</keyword>
<feature type="transmembrane region" description="Helical" evidence="7">
    <location>
        <begin position="313"/>
        <end position="331"/>
    </location>
</feature>
<evidence type="ECO:0000256" key="1">
    <source>
        <dbReference type="ARBA" id="ARBA00004651"/>
    </source>
</evidence>
<evidence type="ECO:0000256" key="5">
    <source>
        <dbReference type="ARBA" id="ARBA00022989"/>
    </source>
</evidence>
<dbReference type="PATRIC" id="fig|1261.5.peg.1855"/>
<evidence type="ECO:0000259" key="8">
    <source>
        <dbReference type="Pfam" id="PF01757"/>
    </source>
</evidence>
<dbReference type="AlphaFoldDB" id="A0A135YMB8"/>
<proteinExistence type="inferred from homology"/>
<feature type="transmembrane region" description="Helical" evidence="7">
    <location>
        <begin position="184"/>
        <end position="205"/>
    </location>
</feature>
<feature type="transmembrane region" description="Helical" evidence="7">
    <location>
        <begin position="280"/>
        <end position="301"/>
    </location>
</feature>
<dbReference type="eggNOG" id="COG3274">
    <property type="taxonomic scope" value="Bacteria"/>
</dbReference>
<keyword evidence="9" id="KW-0808">Transferase</keyword>
<dbReference type="InterPro" id="IPR002656">
    <property type="entry name" value="Acyl_transf_3_dom"/>
</dbReference>
<name>A0A135YMB8_9FIRM</name>
<feature type="transmembrane region" description="Helical" evidence="7">
    <location>
        <begin position="28"/>
        <end position="45"/>
    </location>
</feature>
<dbReference type="GO" id="GO:0009246">
    <property type="term" value="P:enterobacterial common antigen biosynthetic process"/>
    <property type="evidence" value="ECO:0007669"/>
    <property type="project" value="TreeGrafter"/>
</dbReference>
<feature type="transmembrane region" description="Helical" evidence="7">
    <location>
        <begin position="248"/>
        <end position="268"/>
    </location>
</feature>
<feature type="transmembrane region" description="Helical" evidence="7">
    <location>
        <begin position="351"/>
        <end position="373"/>
    </location>
</feature>
<evidence type="ECO:0000256" key="6">
    <source>
        <dbReference type="ARBA" id="ARBA00023136"/>
    </source>
</evidence>
<feature type="transmembrane region" description="Helical" evidence="7">
    <location>
        <begin position="155"/>
        <end position="172"/>
    </location>
</feature>
<dbReference type="PANTHER" id="PTHR40074">
    <property type="entry name" value="O-ACETYLTRANSFERASE WECH"/>
    <property type="match status" value="1"/>
</dbReference>
<keyword evidence="4 7" id="KW-0812">Transmembrane</keyword>
<comment type="subcellular location">
    <subcellularLocation>
        <location evidence="1">Cell membrane</location>
        <topology evidence="1">Multi-pass membrane protein</topology>
    </subcellularLocation>
</comment>
<dbReference type="RefSeq" id="WP_061102047.1">
    <property type="nucleotide sequence ID" value="NZ_JAQMMU010000006.1"/>
</dbReference>
<evidence type="ECO:0000256" key="7">
    <source>
        <dbReference type="SAM" id="Phobius"/>
    </source>
</evidence>
<keyword evidence="6 7" id="KW-0472">Membrane</keyword>
<feature type="transmembrane region" description="Helical" evidence="7">
    <location>
        <begin position="106"/>
        <end position="126"/>
    </location>
</feature>
<protein>
    <submittedName>
        <fullName evidence="9">Acyltransferase</fullName>
    </submittedName>
</protein>
<dbReference type="STRING" id="1261.HMPREF3195_01847"/>
<organism evidence="9 10">
    <name type="scientific">Peptostreptococcus anaerobius</name>
    <dbReference type="NCBI Taxonomy" id="1261"/>
    <lineage>
        <taxon>Bacteria</taxon>
        <taxon>Bacillati</taxon>
        <taxon>Bacillota</taxon>
        <taxon>Clostridia</taxon>
        <taxon>Peptostreptococcales</taxon>
        <taxon>Peptostreptococcaceae</taxon>
        <taxon>Peptostreptococcus</taxon>
    </lineage>
</organism>
<dbReference type="GO" id="GO:0016413">
    <property type="term" value="F:O-acetyltransferase activity"/>
    <property type="evidence" value="ECO:0007669"/>
    <property type="project" value="TreeGrafter"/>
</dbReference>
<feature type="domain" description="Acyltransferase 3" evidence="8">
    <location>
        <begin position="29"/>
        <end position="370"/>
    </location>
</feature>
<evidence type="ECO:0000256" key="2">
    <source>
        <dbReference type="ARBA" id="ARBA00007400"/>
    </source>
</evidence>
<evidence type="ECO:0000256" key="4">
    <source>
        <dbReference type="ARBA" id="ARBA00022692"/>
    </source>
</evidence>
<evidence type="ECO:0000313" key="10">
    <source>
        <dbReference type="Proteomes" id="UP000070326"/>
    </source>
</evidence>
<evidence type="ECO:0000313" key="9">
    <source>
        <dbReference type="EMBL" id="KXI10528.1"/>
    </source>
</evidence>
<feature type="transmembrane region" description="Helical" evidence="7">
    <location>
        <begin position="217"/>
        <end position="236"/>
    </location>
</feature>
<dbReference type="GO" id="GO:0005886">
    <property type="term" value="C:plasma membrane"/>
    <property type="evidence" value="ECO:0007669"/>
    <property type="project" value="UniProtKB-SubCell"/>
</dbReference>
<dbReference type="EMBL" id="LSQZ01000091">
    <property type="protein sequence ID" value="KXI10528.1"/>
    <property type="molecule type" value="Genomic_DNA"/>
</dbReference>
<accession>A0A135YMB8</accession>
<reference evidence="9 10" key="1">
    <citation type="submission" date="2016-02" db="EMBL/GenBank/DDBJ databases">
        <authorList>
            <person name="Wen L."/>
            <person name="He K."/>
            <person name="Yang H."/>
        </authorList>
    </citation>
    <scope>NUCLEOTIDE SEQUENCE [LARGE SCALE GENOMIC DNA]</scope>
    <source>
        <strain evidence="9 10">MJR8628A</strain>
    </source>
</reference>
<sequence length="385" mass="44832">MHNISTDSQKSTQSILRKQDKKYSKNKILYLEFLRGFAIFFVIFNHTGTNGFNLFSTYQPASLQFWISLGVAIFCKFSVPVFFAISGALALGKDPEPLGRLWRKKILKFSLILIIISLIYYLELIYKANGNKLILEKGWINDFILKLYSGDVRTHLWYMYAFIAYLIGLPFLQSLVKHLEDKHYYYMVAICLLMNALVPITQFFVNNEAFRLSSDFSIGWICTNVVIYPCLGYYIHKKLEIKHRLLTPIILWIVNIGCISIASYVTYLRAMDTKTFDIEAYHYSFLVINMICVYITGKLLLENRKIPRLLSKYIRSLGSCTFGIYLLHMIVKDQEIFTDFLNYMISLGLDKLIAVFIYIYVLMLVSWIITFILSKIPLLKKLVGF</sequence>
<dbReference type="Proteomes" id="UP000070326">
    <property type="component" value="Unassembled WGS sequence"/>
</dbReference>
<gene>
    <name evidence="9" type="ORF">HMPREF3195_01847</name>
</gene>
<comment type="similarity">
    <text evidence="2">Belongs to the acyltransferase 3 family.</text>
</comment>
<keyword evidence="5 7" id="KW-1133">Transmembrane helix</keyword>
<feature type="transmembrane region" description="Helical" evidence="7">
    <location>
        <begin position="65"/>
        <end position="85"/>
    </location>
</feature>
<keyword evidence="3" id="KW-1003">Cell membrane</keyword>